<comment type="function">
    <text evidence="6">Cell division inhibitor that blocks the formation of polar Z ring septums. Rapidly oscillates between the poles of the cell to destabilize FtsZ filaments that have formed before they mature into polar Z rings. Prevents FtsZ polymerization.</text>
</comment>
<organism evidence="9 10">
    <name type="scientific">Paenibacillus cellulosilyticus</name>
    <dbReference type="NCBI Taxonomy" id="375489"/>
    <lineage>
        <taxon>Bacteria</taxon>
        <taxon>Bacillati</taxon>
        <taxon>Bacillota</taxon>
        <taxon>Bacilli</taxon>
        <taxon>Bacillales</taxon>
        <taxon>Paenibacillaceae</taxon>
        <taxon>Paenibacillus</taxon>
    </lineage>
</organism>
<keyword evidence="2 6" id="KW-0132">Cell division</keyword>
<name>A0A2V2YQF0_9BACL</name>
<evidence type="ECO:0000256" key="6">
    <source>
        <dbReference type="HAMAP-Rule" id="MF_00267"/>
    </source>
</evidence>
<dbReference type="InterPro" id="IPR036145">
    <property type="entry name" value="MinC_C_sf"/>
</dbReference>
<evidence type="ECO:0000256" key="3">
    <source>
        <dbReference type="ARBA" id="ARBA00023210"/>
    </source>
</evidence>
<comment type="subunit">
    <text evidence="5 6">Interacts with MinD and FtsZ.</text>
</comment>
<dbReference type="InterPro" id="IPR016098">
    <property type="entry name" value="CAP/MinC_C"/>
</dbReference>
<evidence type="ECO:0000313" key="10">
    <source>
        <dbReference type="Proteomes" id="UP000246635"/>
    </source>
</evidence>
<dbReference type="Gene3D" id="3.30.160.540">
    <property type="match status" value="1"/>
</dbReference>
<feature type="domain" description="Septum site-determining protein MinC N-terminal" evidence="8">
    <location>
        <begin position="7"/>
        <end position="84"/>
    </location>
</feature>
<accession>A0A2V2YQF0</accession>
<keyword evidence="10" id="KW-1185">Reference proteome</keyword>
<comment type="similarity">
    <text evidence="1 6">Belongs to the MinC family.</text>
</comment>
<evidence type="ECO:0000256" key="4">
    <source>
        <dbReference type="ARBA" id="ARBA00023306"/>
    </source>
</evidence>
<sequence>MTDKQHITIKGVKEGLVFILDDRCEFSALLDELHYKLEKTHQQLLTGPLMHVNVKLGSRETTDEEKEQIKSVLRQQGNLLIQSIQSDAELQSQTEANQQELKVMTGIIRSGQVITHDGSLLLLGDLHPGGSIICTGDIYVMGTLAGMAHAGSEGRTDVIIAASLLKPTQLRIAEVISRPPEEWLTGDAAMEYAFLQEGAMQVDKTTQLFRMRREPLVYKGV</sequence>
<dbReference type="PANTHER" id="PTHR34108:SF1">
    <property type="entry name" value="SEPTUM SITE-DETERMINING PROTEIN MINC"/>
    <property type="match status" value="1"/>
</dbReference>
<dbReference type="GO" id="GO:0000917">
    <property type="term" value="P:division septum assembly"/>
    <property type="evidence" value="ECO:0007669"/>
    <property type="project" value="UniProtKB-KW"/>
</dbReference>
<dbReference type="EMBL" id="QGTQ01000038">
    <property type="protein sequence ID" value="PWV91959.1"/>
    <property type="molecule type" value="Genomic_DNA"/>
</dbReference>
<evidence type="ECO:0000313" key="9">
    <source>
        <dbReference type="EMBL" id="PWV91959.1"/>
    </source>
</evidence>
<evidence type="ECO:0000259" key="8">
    <source>
        <dbReference type="Pfam" id="PF22642"/>
    </source>
</evidence>
<dbReference type="GO" id="GO:1901891">
    <property type="term" value="P:regulation of cell septum assembly"/>
    <property type="evidence" value="ECO:0007669"/>
    <property type="project" value="InterPro"/>
</dbReference>
<dbReference type="AlphaFoldDB" id="A0A2V2YQF0"/>
<dbReference type="Proteomes" id="UP000246635">
    <property type="component" value="Unassembled WGS sequence"/>
</dbReference>
<dbReference type="RefSeq" id="WP_110047204.1">
    <property type="nucleotide sequence ID" value="NZ_CP054613.1"/>
</dbReference>
<dbReference type="Gene3D" id="2.160.20.70">
    <property type="match status" value="1"/>
</dbReference>
<dbReference type="GO" id="GO:0000902">
    <property type="term" value="P:cell morphogenesis"/>
    <property type="evidence" value="ECO:0007669"/>
    <property type="project" value="InterPro"/>
</dbReference>
<comment type="caution">
    <text evidence="9">The sequence shown here is derived from an EMBL/GenBank/DDBJ whole genome shotgun (WGS) entry which is preliminary data.</text>
</comment>
<dbReference type="InterPro" id="IPR013033">
    <property type="entry name" value="MinC"/>
</dbReference>
<evidence type="ECO:0000256" key="5">
    <source>
        <dbReference type="ARBA" id="ARBA00046874"/>
    </source>
</evidence>
<dbReference type="SUPFAM" id="SSF63848">
    <property type="entry name" value="Cell-division inhibitor MinC, C-terminal domain"/>
    <property type="match status" value="1"/>
</dbReference>
<evidence type="ECO:0000256" key="2">
    <source>
        <dbReference type="ARBA" id="ARBA00022618"/>
    </source>
</evidence>
<keyword evidence="4 6" id="KW-0131">Cell cycle</keyword>
<feature type="domain" description="Septum formation inhibitor MinC C-terminal" evidence="7">
    <location>
        <begin position="104"/>
        <end position="201"/>
    </location>
</feature>
<dbReference type="OrthoDB" id="9790810at2"/>
<proteinExistence type="inferred from homology"/>
<dbReference type="Pfam" id="PF22642">
    <property type="entry name" value="MinC_N_1"/>
    <property type="match status" value="1"/>
</dbReference>
<dbReference type="HAMAP" id="MF_00267">
    <property type="entry name" value="MinC"/>
    <property type="match status" value="1"/>
</dbReference>
<dbReference type="PANTHER" id="PTHR34108">
    <property type="entry name" value="SEPTUM SITE-DETERMINING PROTEIN MINC"/>
    <property type="match status" value="1"/>
</dbReference>
<reference evidence="9 10" key="1">
    <citation type="submission" date="2018-05" db="EMBL/GenBank/DDBJ databases">
        <title>Genomic Encyclopedia of Type Strains, Phase III (KMG-III): the genomes of soil and plant-associated and newly described type strains.</title>
        <authorList>
            <person name="Whitman W."/>
        </authorList>
    </citation>
    <scope>NUCLEOTIDE SEQUENCE [LARGE SCALE GENOMIC DNA]</scope>
    <source>
        <strain evidence="9 10">CECT 5696</strain>
    </source>
</reference>
<dbReference type="InterPro" id="IPR005526">
    <property type="entry name" value="Septum_form_inhib_MinC_C"/>
</dbReference>
<dbReference type="InterPro" id="IPR055219">
    <property type="entry name" value="MinC_N_1"/>
</dbReference>
<dbReference type="Pfam" id="PF03775">
    <property type="entry name" value="MinC_C"/>
    <property type="match status" value="1"/>
</dbReference>
<protein>
    <recommendedName>
        <fullName evidence="6">Probable septum site-determining protein MinC</fullName>
    </recommendedName>
</protein>
<evidence type="ECO:0000256" key="1">
    <source>
        <dbReference type="ARBA" id="ARBA00006291"/>
    </source>
</evidence>
<gene>
    <name evidence="6" type="primary">minC</name>
    <name evidence="9" type="ORF">DFQ01_1389</name>
</gene>
<keyword evidence="3 6" id="KW-0717">Septation</keyword>
<evidence type="ECO:0000259" key="7">
    <source>
        <dbReference type="Pfam" id="PF03775"/>
    </source>
</evidence>